<dbReference type="PRINTS" id="PR01210">
    <property type="entry name" value="GGTRANSPTASE"/>
</dbReference>
<dbReference type="InParanoid" id="A0A0Q9WCY7"/>
<feature type="binding site" evidence="3">
    <location>
        <position position="517"/>
    </location>
    <ligand>
        <name>L-glutamate</name>
        <dbReference type="ChEBI" id="CHEBI:29985"/>
    </ligand>
</feature>
<keyword evidence="5" id="KW-0812">Transmembrane</keyword>
<keyword evidence="1" id="KW-1202">Platelet aggregation activating toxin</keyword>
<dbReference type="Proteomes" id="UP000008792">
    <property type="component" value="Unassembled WGS sequence"/>
</dbReference>
<keyword evidence="5" id="KW-0472">Membrane</keyword>
<feature type="transmembrane region" description="Helical" evidence="5">
    <location>
        <begin position="7"/>
        <end position="26"/>
    </location>
</feature>
<feature type="binding site" evidence="3">
    <location>
        <position position="146"/>
    </location>
    <ligand>
        <name>L-glutamate</name>
        <dbReference type="ChEBI" id="CHEBI:29985"/>
    </ligand>
</feature>
<dbReference type="PANTHER" id="PTHR11686:SF9">
    <property type="entry name" value="RE13973P"/>
    <property type="match status" value="1"/>
</dbReference>
<dbReference type="Gene3D" id="1.10.246.130">
    <property type="match status" value="1"/>
</dbReference>
<evidence type="ECO:0000256" key="2">
    <source>
        <dbReference type="PIRSR" id="PIRSR600101-1"/>
    </source>
</evidence>
<evidence type="ECO:0000256" key="5">
    <source>
        <dbReference type="SAM" id="Phobius"/>
    </source>
</evidence>
<reference evidence="6 7" key="1">
    <citation type="journal article" date="2007" name="Nature">
        <title>Evolution of genes and genomes on the Drosophila phylogeny.</title>
        <authorList>
            <consortium name="Drosophila 12 Genomes Consortium"/>
            <person name="Clark A.G."/>
            <person name="Eisen M.B."/>
            <person name="Smith D.R."/>
            <person name="Bergman C.M."/>
            <person name="Oliver B."/>
            <person name="Markow T.A."/>
            <person name="Kaufman T.C."/>
            <person name="Kellis M."/>
            <person name="Gelbart W."/>
            <person name="Iyer V.N."/>
            <person name="Pollard D.A."/>
            <person name="Sackton T.B."/>
            <person name="Larracuente A.M."/>
            <person name="Singh N.D."/>
            <person name="Abad J.P."/>
            <person name="Abt D.N."/>
            <person name="Adryan B."/>
            <person name="Aguade M."/>
            <person name="Akashi H."/>
            <person name="Anderson W.W."/>
            <person name="Aquadro C.F."/>
            <person name="Ardell D.H."/>
            <person name="Arguello R."/>
            <person name="Artieri C.G."/>
            <person name="Barbash D.A."/>
            <person name="Barker D."/>
            <person name="Barsanti P."/>
            <person name="Batterham P."/>
            <person name="Batzoglou S."/>
            <person name="Begun D."/>
            <person name="Bhutkar A."/>
            <person name="Blanco E."/>
            <person name="Bosak S.A."/>
            <person name="Bradley R.K."/>
            <person name="Brand A.D."/>
            <person name="Brent M.R."/>
            <person name="Brooks A.N."/>
            <person name="Brown R.H."/>
            <person name="Butlin R.K."/>
            <person name="Caggese C."/>
            <person name="Calvi B.R."/>
            <person name="Bernardo de Carvalho A."/>
            <person name="Caspi A."/>
            <person name="Castrezana S."/>
            <person name="Celniker S.E."/>
            <person name="Chang J.L."/>
            <person name="Chapple C."/>
            <person name="Chatterji S."/>
            <person name="Chinwalla A."/>
            <person name="Civetta A."/>
            <person name="Clifton S.W."/>
            <person name="Comeron J.M."/>
            <person name="Costello J.C."/>
            <person name="Coyne J.A."/>
            <person name="Daub J."/>
            <person name="David R.G."/>
            <person name="Delcher A.L."/>
            <person name="Delehaunty K."/>
            <person name="Do C.B."/>
            <person name="Ebling H."/>
            <person name="Edwards K."/>
            <person name="Eickbush T."/>
            <person name="Evans J.D."/>
            <person name="Filipski A."/>
            <person name="Findeiss S."/>
            <person name="Freyhult E."/>
            <person name="Fulton L."/>
            <person name="Fulton R."/>
            <person name="Garcia A.C."/>
            <person name="Gardiner A."/>
            <person name="Garfield D.A."/>
            <person name="Garvin B.E."/>
            <person name="Gibson G."/>
            <person name="Gilbert D."/>
            <person name="Gnerre S."/>
            <person name="Godfrey J."/>
            <person name="Good R."/>
            <person name="Gotea V."/>
            <person name="Gravely B."/>
            <person name="Greenberg A.J."/>
            <person name="Griffiths-Jones S."/>
            <person name="Gross S."/>
            <person name="Guigo R."/>
            <person name="Gustafson E.A."/>
            <person name="Haerty W."/>
            <person name="Hahn M.W."/>
            <person name="Halligan D.L."/>
            <person name="Halpern A.L."/>
            <person name="Halter G.M."/>
            <person name="Han M.V."/>
            <person name="Heger A."/>
            <person name="Hillier L."/>
            <person name="Hinrichs A.S."/>
            <person name="Holmes I."/>
            <person name="Hoskins R.A."/>
            <person name="Hubisz M.J."/>
            <person name="Hultmark D."/>
            <person name="Huntley M.A."/>
            <person name="Jaffe D.B."/>
            <person name="Jagadeeshan S."/>
            <person name="Jeck W.R."/>
            <person name="Johnson J."/>
            <person name="Jones C.D."/>
            <person name="Jordan W.C."/>
            <person name="Karpen G.H."/>
            <person name="Kataoka E."/>
            <person name="Keightley P.D."/>
            <person name="Kheradpour P."/>
            <person name="Kirkness E.F."/>
            <person name="Koerich L.B."/>
            <person name="Kristiansen K."/>
            <person name="Kudrna D."/>
            <person name="Kulathinal R.J."/>
            <person name="Kumar S."/>
            <person name="Kwok R."/>
            <person name="Lander E."/>
            <person name="Langley C.H."/>
            <person name="Lapoint R."/>
            <person name="Lazzaro B.P."/>
            <person name="Lee S.J."/>
            <person name="Levesque L."/>
            <person name="Li R."/>
            <person name="Lin C.F."/>
            <person name="Lin M.F."/>
            <person name="Lindblad-Toh K."/>
            <person name="Llopart A."/>
            <person name="Long M."/>
            <person name="Low L."/>
            <person name="Lozovsky E."/>
            <person name="Lu J."/>
            <person name="Luo M."/>
            <person name="Machado C.A."/>
            <person name="Makalowski W."/>
            <person name="Marzo M."/>
            <person name="Matsuda M."/>
            <person name="Matzkin L."/>
            <person name="McAllister B."/>
            <person name="McBride C.S."/>
            <person name="McKernan B."/>
            <person name="McKernan K."/>
            <person name="Mendez-Lago M."/>
            <person name="Minx P."/>
            <person name="Mollenhauer M.U."/>
            <person name="Montooth K."/>
            <person name="Mount S.M."/>
            <person name="Mu X."/>
            <person name="Myers E."/>
            <person name="Negre B."/>
            <person name="Newfeld S."/>
            <person name="Nielsen R."/>
            <person name="Noor M.A."/>
            <person name="O'Grady P."/>
            <person name="Pachter L."/>
            <person name="Papaceit M."/>
            <person name="Parisi M.J."/>
            <person name="Parisi M."/>
            <person name="Parts L."/>
            <person name="Pedersen J.S."/>
            <person name="Pesole G."/>
            <person name="Phillippy A.M."/>
            <person name="Ponting C.P."/>
            <person name="Pop M."/>
            <person name="Porcelli D."/>
            <person name="Powell J.R."/>
            <person name="Prohaska S."/>
            <person name="Pruitt K."/>
            <person name="Puig M."/>
            <person name="Quesneville H."/>
            <person name="Ram K.R."/>
            <person name="Rand D."/>
            <person name="Rasmussen M.D."/>
            <person name="Reed L.K."/>
            <person name="Reenan R."/>
            <person name="Reily A."/>
            <person name="Remington K.A."/>
            <person name="Rieger T.T."/>
            <person name="Ritchie M.G."/>
            <person name="Robin C."/>
            <person name="Rogers Y.H."/>
            <person name="Rohde C."/>
            <person name="Rozas J."/>
            <person name="Rubenfield M.J."/>
            <person name="Ruiz A."/>
            <person name="Russo S."/>
            <person name="Salzberg S.L."/>
            <person name="Sanchez-Gracia A."/>
            <person name="Saranga D.J."/>
            <person name="Sato H."/>
            <person name="Schaeffer S.W."/>
            <person name="Schatz M.C."/>
            <person name="Schlenke T."/>
            <person name="Schwartz R."/>
            <person name="Segarra C."/>
            <person name="Singh R.S."/>
            <person name="Sirot L."/>
            <person name="Sirota M."/>
            <person name="Sisneros N.B."/>
            <person name="Smith C.D."/>
            <person name="Smith T.F."/>
            <person name="Spieth J."/>
            <person name="Stage D.E."/>
            <person name="Stark A."/>
            <person name="Stephan W."/>
            <person name="Strausberg R.L."/>
            <person name="Strempel S."/>
            <person name="Sturgill D."/>
            <person name="Sutton G."/>
            <person name="Sutton G.G."/>
            <person name="Tao W."/>
            <person name="Teichmann S."/>
            <person name="Tobari Y.N."/>
            <person name="Tomimura Y."/>
            <person name="Tsolas J.M."/>
            <person name="Valente V.L."/>
            <person name="Venter E."/>
            <person name="Venter J.C."/>
            <person name="Vicario S."/>
            <person name="Vieira F.G."/>
            <person name="Vilella A.J."/>
            <person name="Villasante A."/>
            <person name="Walenz B."/>
            <person name="Wang J."/>
            <person name="Wasserman M."/>
            <person name="Watts T."/>
            <person name="Wilson D."/>
            <person name="Wilson R.K."/>
            <person name="Wing R.A."/>
            <person name="Wolfner M.F."/>
            <person name="Wong A."/>
            <person name="Wong G.K."/>
            <person name="Wu C.I."/>
            <person name="Wu G."/>
            <person name="Yamamoto D."/>
            <person name="Yang H.P."/>
            <person name="Yang S.P."/>
            <person name="Yorke J.A."/>
            <person name="Yoshida K."/>
            <person name="Zdobnov E."/>
            <person name="Zhang P."/>
            <person name="Zhang Y."/>
            <person name="Zimin A.V."/>
            <person name="Baldwin J."/>
            <person name="Abdouelleil A."/>
            <person name="Abdulkadir J."/>
            <person name="Abebe A."/>
            <person name="Abera B."/>
            <person name="Abreu J."/>
            <person name="Acer S.C."/>
            <person name="Aftuck L."/>
            <person name="Alexander A."/>
            <person name="An P."/>
            <person name="Anderson E."/>
            <person name="Anderson S."/>
            <person name="Arachi H."/>
            <person name="Azer M."/>
            <person name="Bachantsang P."/>
            <person name="Barry A."/>
            <person name="Bayul T."/>
            <person name="Berlin A."/>
            <person name="Bessette D."/>
            <person name="Bloom T."/>
            <person name="Blye J."/>
            <person name="Boguslavskiy L."/>
            <person name="Bonnet C."/>
            <person name="Boukhgalter B."/>
            <person name="Bourzgui I."/>
            <person name="Brown A."/>
            <person name="Cahill P."/>
            <person name="Channer S."/>
            <person name="Cheshatsang Y."/>
            <person name="Chuda L."/>
            <person name="Citroen M."/>
            <person name="Collymore A."/>
            <person name="Cooke P."/>
            <person name="Costello M."/>
            <person name="D'Aco K."/>
            <person name="Daza R."/>
            <person name="De Haan G."/>
            <person name="DeGray S."/>
            <person name="DeMaso C."/>
            <person name="Dhargay N."/>
            <person name="Dooley K."/>
            <person name="Dooley E."/>
            <person name="Doricent M."/>
            <person name="Dorje P."/>
            <person name="Dorjee K."/>
            <person name="Dupes A."/>
            <person name="Elong R."/>
            <person name="Falk J."/>
            <person name="Farina A."/>
            <person name="Faro S."/>
            <person name="Ferguson D."/>
            <person name="Fisher S."/>
            <person name="Foley C.D."/>
            <person name="Franke A."/>
            <person name="Friedrich D."/>
            <person name="Gadbois L."/>
            <person name="Gearin G."/>
            <person name="Gearin C.R."/>
            <person name="Giannoukos G."/>
            <person name="Goode T."/>
            <person name="Graham J."/>
            <person name="Grandbois E."/>
            <person name="Grewal S."/>
            <person name="Gyaltsen K."/>
            <person name="Hafez N."/>
            <person name="Hagos B."/>
            <person name="Hall J."/>
            <person name="Henson C."/>
            <person name="Hollinger A."/>
            <person name="Honan T."/>
            <person name="Huard M.D."/>
            <person name="Hughes L."/>
            <person name="Hurhula B."/>
            <person name="Husby M.E."/>
            <person name="Kamat A."/>
            <person name="Kanga B."/>
            <person name="Kashin S."/>
            <person name="Khazanovich D."/>
            <person name="Kisner P."/>
            <person name="Lance K."/>
            <person name="Lara M."/>
            <person name="Lee W."/>
            <person name="Lennon N."/>
            <person name="Letendre F."/>
            <person name="LeVine R."/>
            <person name="Lipovsky A."/>
            <person name="Liu X."/>
            <person name="Liu J."/>
            <person name="Liu S."/>
            <person name="Lokyitsang T."/>
            <person name="Lokyitsang Y."/>
            <person name="Lubonja R."/>
            <person name="Lui A."/>
            <person name="MacDonald P."/>
            <person name="Magnisalis V."/>
            <person name="Maru K."/>
            <person name="Matthews C."/>
            <person name="McCusker W."/>
            <person name="McDonough S."/>
            <person name="Mehta T."/>
            <person name="Meldrim J."/>
            <person name="Meneus L."/>
            <person name="Mihai O."/>
            <person name="Mihalev A."/>
            <person name="Mihova T."/>
            <person name="Mittelman R."/>
            <person name="Mlenga V."/>
            <person name="Montmayeur A."/>
            <person name="Mulrain L."/>
            <person name="Navidi A."/>
            <person name="Naylor J."/>
            <person name="Negash T."/>
            <person name="Nguyen T."/>
            <person name="Nguyen N."/>
            <person name="Nicol R."/>
            <person name="Norbu C."/>
            <person name="Norbu N."/>
            <person name="Novod N."/>
            <person name="O'Neill B."/>
            <person name="Osman S."/>
            <person name="Markiewicz E."/>
            <person name="Oyono O.L."/>
            <person name="Patti C."/>
            <person name="Phunkhang P."/>
            <person name="Pierre F."/>
            <person name="Priest M."/>
            <person name="Raghuraman S."/>
            <person name="Rege F."/>
            <person name="Reyes R."/>
            <person name="Rise C."/>
            <person name="Rogov P."/>
            <person name="Ross K."/>
            <person name="Ryan E."/>
            <person name="Settipalli S."/>
            <person name="Shea T."/>
            <person name="Sherpa N."/>
            <person name="Shi L."/>
            <person name="Shih D."/>
            <person name="Sparrow T."/>
            <person name="Spaulding J."/>
            <person name="Stalker J."/>
            <person name="Stange-Thomann N."/>
            <person name="Stavropoulos S."/>
            <person name="Stone C."/>
            <person name="Strader C."/>
            <person name="Tesfaye S."/>
            <person name="Thomson T."/>
            <person name="Thoulutsang Y."/>
            <person name="Thoulutsang D."/>
            <person name="Topham K."/>
            <person name="Topping I."/>
            <person name="Tsamla T."/>
            <person name="Vassiliev H."/>
            <person name="Vo A."/>
            <person name="Wangchuk T."/>
            <person name="Wangdi T."/>
            <person name="Weiand M."/>
            <person name="Wilkinson J."/>
            <person name="Wilson A."/>
            <person name="Yadav S."/>
            <person name="Young G."/>
            <person name="Yu Q."/>
            <person name="Zembek L."/>
            <person name="Zhong D."/>
            <person name="Zimmer A."/>
            <person name="Zwirko Z."/>
            <person name="Jaffe D.B."/>
            <person name="Alvarez P."/>
            <person name="Brockman W."/>
            <person name="Butler J."/>
            <person name="Chin C."/>
            <person name="Gnerre S."/>
            <person name="Grabherr M."/>
            <person name="Kleber M."/>
            <person name="Mauceli E."/>
            <person name="MacCallum I."/>
        </authorList>
    </citation>
    <scope>NUCLEOTIDE SEQUENCE [LARGE SCALE GENOMIC DNA]</scope>
    <source>
        <strain evidence="7">Tucson 15010-1051.87</strain>
    </source>
</reference>
<keyword evidence="1" id="KW-1199">Hemostasis impairing toxin</keyword>
<dbReference type="InterPro" id="IPR000101">
    <property type="entry name" value="GGT_peptidase"/>
</dbReference>
<dbReference type="InterPro" id="IPR029055">
    <property type="entry name" value="Ntn_hydrolases_N"/>
</dbReference>
<proteinExistence type="predicted"/>
<feature type="compositionally biased region" description="Pro residues" evidence="4">
    <location>
        <begin position="40"/>
        <end position="53"/>
    </location>
</feature>
<dbReference type="SUPFAM" id="SSF56235">
    <property type="entry name" value="N-terminal nucleophile aminohydrolases (Ntn hydrolases)"/>
    <property type="match status" value="1"/>
</dbReference>
<feature type="binding site" evidence="3">
    <location>
        <begin position="440"/>
        <end position="442"/>
    </location>
    <ligand>
        <name>L-glutamate</name>
        <dbReference type="ChEBI" id="CHEBI:29985"/>
    </ligand>
</feature>
<feature type="active site" description="Nucleophile" evidence="2">
    <location>
        <position position="423"/>
    </location>
</feature>
<dbReference type="GO" id="GO:0103068">
    <property type="term" value="F:leukotriene C4 gamma-glutamyl transferase activity"/>
    <property type="evidence" value="ECO:0007669"/>
    <property type="project" value="UniProtKB-EC"/>
</dbReference>
<accession>A0A0Q9WCY7</accession>
<dbReference type="GO" id="GO:0006751">
    <property type="term" value="P:glutathione catabolic process"/>
    <property type="evidence" value="ECO:0007669"/>
    <property type="project" value="InterPro"/>
</dbReference>
<dbReference type="GO" id="GO:0005886">
    <property type="term" value="C:plasma membrane"/>
    <property type="evidence" value="ECO:0007669"/>
    <property type="project" value="TreeGrafter"/>
</dbReference>
<feature type="binding site" evidence="3">
    <location>
        <position position="464"/>
    </location>
    <ligand>
        <name>L-glutamate</name>
        <dbReference type="ChEBI" id="CHEBI:29985"/>
    </ligand>
</feature>
<dbReference type="Pfam" id="PF01019">
    <property type="entry name" value="G_glu_transpept"/>
    <property type="match status" value="1"/>
</dbReference>
<evidence type="ECO:0000313" key="7">
    <source>
        <dbReference type="Proteomes" id="UP000008792"/>
    </source>
</evidence>
<dbReference type="EMBL" id="CH940660">
    <property type="protein sequence ID" value="KRF78080.1"/>
    <property type="molecule type" value="Genomic_DNA"/>
</dbReference>
<sequence>MHLQWICSWYSSIIFALICVLIAIYWHSPTAKRGKQNAPRTPPNPEEPLPPSSSPLHQFKQTGICTDNTPCSLIARYASMNSINKQLILYSSHRETLARGGSAVDAALTALICNGFTGMQSMGLGGGMIMNIYMHNERRAYTILSREIAPRSLAPENFTVFESEQQMQQSAWSIAVPTELLGYALAHERYGKLPWKDLVIPTISLCLAGYQLYKHQYDALILNGYMIKNDALLRQMFVDPMTGDFWPIGTYIQPPKQLCDTYEHIALKGPRSFYKGSLLKKLHCDLRDIGSGITLADLTNAQAELKDSIIVPLDEYDMHLTPPPGSGHIVGLIMNILHTYRADFAAARDLGPLETHRIVEALKFGFVQRWQLEDGANEELLAKLTSPTFAASIAKLIDDTKTYNSSEHYGALLDIQSRNEHGTSHISVLHNNDAVSVTSSLNFYFGSGRMGKRTGVLFNNAMSDFSVKHLKNYFDLPYVDGRNVVAGGARPMSSMCPVIVTERSTGQVRLVVGAAGGTKIISALVPLLVRMLWQQANIKKAIDANRFHHQMQPNVIQYEYGMIQAHVDSLQAKGHQCERYRNRGSVICGIAQNNDSISINSDYRKIGCVAGF</sequence>
<feature type="binding site" evidence="3">
    <location>
        <begin position="493"/>
        <end position="494"/>
    </location>
    <ligand>
        <name>L-glutamate</name>
        <dbReference type="ChEBI" id="CHEBI:29985"/>
    </ligand>
</feature>
<keyword evidence="1" id="KW-0800">Toxin</keyword>
<dbReference type="GO" id="GO:0036374">
    <property type="term" value="F:glutathione hydrolase activity"/>
    <property type="evidence" value="ECO:0007669"/>
    <property type="project" value="InterPro"/>
</dbReference>
<dbReference type="FunFam" id="3.60.20.40:FF:000001">
    <property type="entry name" value="Gamma-glutamyltranspeptidase 1"/>
    <property type="match status" value="1"/>
</dbReference>
<dbReference type="SMR" id="A0A0Q9WCY7"/>
<keyword evidence="7" id="KW-1185">Reference proteome</keyword>
<dbReference type="EC" id="2.3.2.2" evidence="6"/>
<dbReference type="FunFam" id="1.10.246.130:FF:000001">
    <property type="entry name" value="Gamma-glutamyltransferase 5 isoform 1"/>
    <property type="match status" value="1"/>
</dbReference>
<evidence type="ECO:0000256" key="4">
    <source>
        <dbReference type="SAM" id="MobiDB-lite"/>
    </source>
</evidence>
<dbReference type="InterPro" id="IPR043137">
    <property type="entry name" value="GGT_ssub_C"/>
</dbReference>
<gene>
    <name evidence="6" type="primary">Dvir\GJ15262</name>
    <name evidence="6" type="ORF">Dvir_GJ15262</name>
</gene>
<protein>
    <submittedName>
        <fullName evidence="6">Uncharacterized protein, isoform B</fullName>
        <ecNumber evidence="6">2.3.2.2</ecNumber>
    </submittedName>
</protein>
<dbReference type="FunCoup" id="A0A0Q9WCY7">
    <property type="interactions" value="134"/>
</dbReference>
<evidence type="ECO:0000313" key="6">
    <source>
        <dbReference type="EMBL" id="KRF78080.1"/>
    </source>
</evidence>
<dbReference type="OrthoDB" id="1081007at2759"/>
<dbReference type="PANTHER" id="PTHR11686">
    <property type="entry name" value="GAMMA GLUTAMYL TRANSPEPTIDASE"/>
    <property type="match status" value="1"/>
</dbReference>
<feature type="region of interest" description="Disordered" evidence="4">
    <location>
        <begin position="33"/>
        <end position="54"/>
    </location>
</feature>
<dbReference type="InterPro" id="IPR043138">
    <property type="entry name" value="GGT_lsub"/>
</dbReference>
<evidence type="ECO:0000256" key="1">
    <source>
        <dbReference type="ARBA" id="ARBA00084097"/>
    </source>
</evidence>
<keyword evidence="6" id="KW-0808">Transferase</keyword>
<dbReference type="Gene3D" id="3.60.20.40">
    <property type="match status" value="1"/>
</dbReference>
<name>A0A0Q9WCY7_DROVI</name>
<keyword evidence="6" id="KW-0012">Acyltransferase</keyword>
<dbReference type="AlphaFoldDB" id="A0A0Q9WCY7"/>
<evidence type="ECO:0000256" key="3">
    <source>
        <dbReference type="PIRSR" id="PIRSR600101-2"/>
    </source>
</evidence>
<keyword evidence="5" id="KW-1133">Transmembrane helix</keyword>
<organism evidence="6 7">
    <name type="scientific">Drosophila virilis</name>
    <name type="common">Fruit fly</name>
    <dbReference type="NCBI Taxonomy" id="7244"/>
    <lineage>
        <taxon>Eukaryota</taxon>
        <taxon>Metazoa</taxon>
        <taxon>Ecdysozoa</taxon>
        <taxon>Arthropoda</taxon>
        <taxon>Hexapoda</taxon>
        <taxon>Insecta</taxon>
        <taxon>Pterygota</taxon>
        <taxon>Neoptera</taxon>
        <taxon>Endopterygota</taxon>
        <taxon>Diptera</taxon>
        <taxon>Brachycera</taxon>
        <taxon>Muscomorpha</taxon>
        <taxon>Ephydroidea</taxon>
        <taxon>Drosophilidae</taxon>
        <taxon>Drosophila</taxon>
    </lineage>
</organism>